<dbReference type="SUPFAM" id="SSF90123">
    <property type="entry name" value="ABC transporter transmembrane region"/>
    <property type="match status" value="1"/>
</dbReference>
<dbReference type="GO" id="GO:0005524">
    <property type="term" value="F:ATP binding"/>
    <property type="evidence" value="ECO:0007669"/>
    <property type="project" value="UniProtKB-KW"/>
</dbReference>
<dbReference type="EMBL" id="FZMO01000146">
    <property type="protein sequence ID" value="SNQ48237.1"/>
    <property type="molecule type" value="Genomic_DNA"/>
</dbReference>
<evidence type="ECO:0000256" key="11">
    <source>
        <dbReference type="SAM" id="Phobius"/>
    </source>
</evidence>
<comment type="subcellular location">
    <subcellularLocation>
        <location evidence="1">Cell membrane</location>
        <topology evidence="1">Multi-pass membrane protein</topology>
    </subcellularLocation>
</comment>
<keyword evidence="9 11" id="KW-0472">Membrane</keyword>
<evidence type="ECO:0000313" key="14">
    <source>
        <dbReference type="EMBL" id="SNQ48237.1"/>
    </source>
</evidence>
<feature type="transmembrane region" description="Helical" evidence="11">
    <location>
        <begin position="308"/>
        <end position="327"/>
    </location>
</feature>
<sequence>MTSSIPHTRPAPSAPSTRPTPEPSPVPPPSVGPPSLASTLRRLRAISPGLTRGLLGTLALALVATVGKVVIPVVVQQILDRGLAGDTVDLGLVGAAVGTAAGVIVLTTVATYRMNLRLYRVSEGTLATLRIRAFRHIHDLSVLSQSAQRRGSLTGRVTSDVDQMSQFLQFGGVMLLVSTGQMLLATVLMLVYSWPLTLLVQAFYIPMFLLTRVLQHRLARRYALVRERVGDLLGAVAEAVVGAPVVRAYGIGERTARRIDGSIDRYRSAQTSAQRLVAGVFSLSELVAALATAAVVAAGVALGVAGEISTGRLVAFLFLMTLFVMPIQSMTEVLNDAANAFAGLRRVLDVLDLPTDVRDPALGLAGPAAASVDGEAGARPGAPAGRDLPAGALGVRFAAVGFAYPQGPPVLRDIDLEIAPRTRVAVVGETGSGKTTLAKLLTRLMDPTSGAVSVGGVPLPEVRFASLRSRVLLVPQDGFLFDLTIADNVRYGRPEADDADVMTAFEALGVADWLSGLPAGARTRVGEGGSRLSAGERQLVALARAWLADADLLVLDEATSAVDPQTEVRLATALAELTRGRTSVTIAHRLSTAEAADEVVVVDAGRIAQRGHHRDLVARPGVYQRLHRSWAAGIGSAAGGADRLAVPAPAGPADADPAGPAGRAWRRAE</sequence>
<dbReference type="GO" id="GO:0005886">
    <property type="term" value="C:plasma membrane"/>
    <property type="evidence" value="ECO:0007669"/>
    <property type="project" value="UniProtKB-SubCell"/>
</dbReference>
<dbReference type="PROSITE" id="PS00211">
    <property type="entry name" value="ABC_TRANSPORTER_1"/>
    <property type="match status" value="1"/>
</dbReference>
<keyword evidence="3" id="KW-1003">Cell membrane</keyword>
<gene>
    <name evidence="14" type="ORF">FRACA_230031</name>
</gene>
<evidence type="ECO:0000256" key="7">
    <source>
        <dbReference type="ARBA" id="ARBA00022840"/>
    </source>
</evidence>
<dbReference type="InterPro" id="IPR036640">
    <property type="entry name" value="ABC1_TM_sf"/>
</dbReference>
<dbReference type="Proteomes" id="UP000234331">
    <property type="component" value="Unassembled WGS sequence"/>
</dbReference>
<dbReference type="Pfam" id="PF00664">
    <property type="entry name" value="ABC_membrane"/>
    <property type="match status" value="1"/>
</dbReference>
<reference evidence="14 15" key="1">
    <citation type="submission" date="2017-06" db="EMBL/GenBank/DDBJ databases">
        <authorList>
            <person name="Kim H.J."/>
            <person name="Triplett B.A."/>
        </authorList>
    </citation>
    <scope>NUCLEOTIDE SEQUENCE [LARGE SCALE GENOMIC DNA]</scope>
    <source>
        <strain evidence="14">FRACA_ARgP5</strain>
    </source>
</reference>
<evidence type="ECO:0000256" key="1">
    <source>
        <dbReference type="ARBA" id="ARBA00004651"/>
    </source>
</evidence>
<dbReference type="PANTHER" id="PTHR24221">
    <property type="entry name" value="ATP-BINDING CASSETTE SUB-FAMILY B"/>
    <property type="match status" value="1"/>
</dbReference>
<dbReference type="PROSITE" id="PS50929">
    <property type="entry name" value="ABC_TM1F"/>
    <property type="match status" value="1"/>
</dbReference>
<accession>A0A2I2KRE3</accession>
<evidence type="ECO:0000256" key="3">
    <source>
        <dbReference type="ARBA" id="ARBA00022475"/>
    </source>
</evidence>
<name>A0A2I2KRE3_9ACTN</name>
<keyword evidence="8 11" id="KW-1133">Transmembrane helix</keyword>
<protein>
    <submittedName>
        <fullName evidence="14">ABC-type multidrug transport system, ATPase and permease component</fullName>
    </submittedName>
</protein>
<feature type="region of interest" description="Disordered" evidence="10">
    <location>
        <begin position="1"/>
        <end position="34"/>
    </location>
</feature>
<dbReference type="GO" id="GO:0140359">
    <property type="term" value="F:ABC-type transporter activity"/>
    <property type="evidence" value="ECO:0007669"/>
    <property type="project" value="InterPro"/>
</dbReference>
<dbReference type="PROSITE" id="PS50893">
    <property type="entry name" value="ABC_TRANSPORTER_2"/>
    <property type="match status" value="1"/>
</dbReference>
<feature type="transmembrane region" description="Helical" evidence="11">
    <location>
        <begin position="173"/>
        <end position="192"/>
    </location>
</feature>
<feature type="transmembrane region" description="Helical" evidence="11">
    <location>
        <begin position="276"/>
        <end position="302"/>
    </location>
</feature>
<dbReference type="FunFam" id="3.40.50.300:FF:001001">
    <property type="entry name" value="Multidrug ABC transporter ATP-binding protein"/>
    <property type="match status" value="1"/>
</dbReference>
<keyword evidence="5 11" id="KW-0812">Transmembrane</keyword>
<keyword evidence="2" id="KW-0813">Transport</keyword>
<dbReference type="GO" id="GO:0016887">
    <property type="term" value="F:ATP hydrolysis activity"/>
    <property type="evidence" value="ECO:0007669"/>
    <property type="project" value="InterPro"/>
</dbReference>
<keyword evidence="15" id="KW-1185">Reference proteome</keyword>
<feature type="region of interest" description="Disordered" evidence="10">
    <location>
        <begin position="641"/>
        <end position="669"/>
    </location>
</feature>
<feature type="transmembrane region" description="Helical" evidence="11">
    <location>
        <begin position="91"/>
        <end position="112"/>
    </location>
</feature>
<feature type="transmembrane region" description="Helical" evidence="11">
    <location>
        <begin position="50"/>
        <end position="71"/>
    </location>
</feature>
<evidence type="ECO:0000256" key="8">
    <source>
        <dbReference type="ARBA" id="ARBA00022989"/>
    </source>
</evidence>
<dbReference type="SMART" id="SM00382">
    <property type="entry name" value="AAA"/>
    <property type="match status" value="1"/>
</dbReference>
<dbReference type="InterPro" id="IPR039421">
    <property type="entry name" value="Type_1_exporter"/>
</dbReference>
<dbReference type="InterPro" id="IPR003593">
    <property type="entry name" value="AAA+_ATPase"/>
</dbReference>
<feature type="domain" description="ABC transmembrane type-1" evidence="13">
    <location>
        <begin position="55"/>
        <end position="339"/>
    </location>
</feature>
<evidence type="ECO:0000259" key="13">
    <source>
        <dbReference type="PROSITE" id="PS50929"/>
    </source>
</evidence>
<dbReference type="InterPro" id="IPR017871">
    <property type="entry name" value="ABC_transporter-like_CS"/>
</dbReference>
<evidence type="ECO:0000256" key="9">
    <source>
        <dbReference type="ARBA" id="ARBA00023136"/>
    </source>
</evidence>
<dbReference type="InterPro" id="IPR027417">
    <property type="entry name" value="P-loop_NTPase"/>
</dbReference>
<dbReference type="Pfam" id="PF00005">
    <property type="entry name" value="ABC_tran"/>
    <property type="match status" value="1"/>
</dbReference>
<keyword evidence="7" id="KW-0067">ATP-binding</keyword>
<dbReference type="RefSeq" id="WP_423748072.1">
    <property type="nucleotide sequence ID" value="NZ_FZMO01000146.1"/>
</dbReference>
<evidence type="ECO:0000256" key="6">
    <source>
        <dbReference type="ARBA" id="ARBA00022741"/>
    </source>
</evidence>
<evidence type="ECO:0000256" key="2">
    <source>
        <dbReference type="ARBA" id="ARBA00022448"/>
    </source>
</evidence>
<evidence type="ECO:0000256" key="5">
    <source>
        <dbReference type="ARBA" id="ARBA00022692"/>
    </source>
</evidence>
<dbReference type="Gene3D" id="1.20.1560.10">
    <property type="entry name" value="ABC transporter type 1, transmembrane domain"/>
    <property type="match status" value="1"/>
</dbReference>
<keyword evidence="6" id="KW-0547">Nucleotide-binding</keyword>
<organism evidence="14 15">
    <name type="scientific">Frankia canadensis</name>
    <dbReference type="NCBI Taxonomy" id="1836972"/>
    <lineage>
        <taxon>Bacteria</taxon>
        <taxon>Bacillati</taxon>
        <taxon>Actinomycetota</taxon>
        <taxon>Actinomycetes</taxon>
        <taxon>Frankiales</taxon>
        <taxon>Frankiaceae</taxon>
        <taxon>Frankia</taxon>
    </lineage>
</organism>
<feature type="domain" description="ABC transporter" evidence="12">
    <location>
        <begin position="395"/>
        <end position="629"/>
    </location>
</feature>
<feature type="transmembrane region" description="Helical" evidence="11">
    <location>
        <begin position="198"/>
        <end position="214"/>
    </location>
</feature>
<keyword evidence="4" id="KW-0997">Cell inner membrane</keyword>
<dbReference type="PANTHER" id="PTHR24221:SF654">
    <property type="entry name" value="ATP-BINDING CASSETTE SUB-FAMILY B MEMBER 6"/>
    <property type="match status" value="1"/>
</dbReference>
<evidence type="ECO:0000259" key="12">
    <source>
        <dbReference type="PROSITE" id="PS50893"/>
    </source>
</evidence>
<dbReference type="Gene3D" id="3.40.50.300">
    <property type="entry name" value="P-loop containing nucleotide triphosphate hydrolases"/>
    <property type="match status" value="1"/>
</dbReference>
<feature type="compositionally biased region" description="Low complexity" evidence="10">
    <location>
        <begin position="641"/>
        <end position="663"/>
    </location>
</feature>
<proteinExistence type="predicted"/>
<dbReference type="AlphaFoldDB" id="A0A2I2KRE3"/>
<feature type="compositionally biased region" description="Pro residues" evidence="10">
    <location>
        <begin position="18"/>
        <end position="32"/>
    </location>
</feature>
<dbReference type="SUPFAM" id="SSF52540">
    <property type="entry name" value="P-loop containing nucleoside triphosphate hydrolases"/>
    <property type="match status" value="1"/>
</dbReference>
<evidence type="ECO:0000256" key="10">
    <source>
        <dbReference type="SAM" id="MobiDB-lite"/>
    </source>
</evidence>
<evidence type="ECO:0000256" key="4">
    <source>
        <dbReference type="ARBA" id="ARBA00022519"/>
    </source>
</evidence>
<dbReference type="InterPro" id="IPR011527">
    <property type="entry name" value="ABC1_TM_dom"/>
</dbReference>
<evidence type="ECO:0000313" key="15">
    <source>
        <dbReference type="Proteomes" id="UP000234331"/>
    </source>
</evidence>
<dbReference type="InterPro" id="IPR003439">
    <property type="entry name" value="ABC_transporter-like_ATP-bd"/>
</dbReference>
<dbReference type="GO" id="GO:0034040">
    <property type="term" value="F:ATPase-coupled lipid transmembrane transporter activity"/>
    <property type="evidence" value="ECO:0007669"/>
    <property type="project" value="TreeGrafter"/>
</dbReference>